<dbReference type="RefSeq" id="WP_093830911.1">
    <property type="nucleotide sequence ID" value="NZ_FOLQ01000011.1"/>
</dbReference>
<dbReference type="GO" id="GO:0006046">
    <property type="term" value="P:N-acetylglucosamine catabolic process"/>
    <property type="evidence" value="ECO:0007669"/>
    <property type="project" value="TreeGrafter"/>
</dbReference>
<keyword evidence="4" id="KW-1185">Reference proteome</keyword>
<dbReference type="GO" id="GO:0005737">
    <property type="term" value="C:cytoplasm"/>
    <property type="evidence" value="ECO:0007669"/>
    <property type="project" value="TreeGrafter"/>
</dbReference>
<dbReference type="GO" id="GO:0004342">
    <property type="term" value="F:glucosamine-6-phosphate deaminase activity"/>
    <property type="evidence" value="ECO:0007669"/>
    <property type="project" value="InterPro"/>
</dbReference>
<accession>A0A1I1YUE6</accession>
<dbReference type="CDD" id="cd01399">
    <property type="entry name" value="GlcN6P_deaminase"/>
    <property type="match status" value="1"/>
</dbReference>
<dbReference type="AlphaFoldDB" id="A0A1I1YUE6"/>
<dbReference type="Pfam" id="PF01182">
    <property type="entry name" value="Glucosamine_iso"/>
    <property type="match status" value="1"/>
</dbReference>
<evidence type="ECO:0000313" key="3">
    <source>
        <dbReference type="EMBL" id="SFE23205.1"/>
    </source>
</evidence>
<gene>
    <name evidence="3" type="ORF">SAMN05216167_111189</name>
</gene>
<dbReference type="GO" id="GO:0042802">
    <property type="term" value="F:identical protein binding"/>
    <property type="evidence" value="ECO:0007669"/>
    <property type="project" value="TreeGrafter"/>
</dbReference>
<dbReference type="InterPro" id="IPR004547">
    <property type="entry name" value="Glucosamine6P_isomerase"/>
</dbReference>
<dbReference type="InterPro" id="IPR006148">
    <property type="entry name" value="Glc/Gal-6P_isomerase"/>
</dbReference>
<protein>
    <submittedName>
        <fullName evidence="3">Galactosamine-6-phosphate isomerase</fullName>
    </submittedName>
</protein>
<evidence type="ECO:0000313" key="4">
    <source>
        <dbReference type="Proteomes" id="UP000198598"/>
    </source>
</evidence>
<dbReference type="PANTHER" id="PTHR11280">
    <property type="entry name" value="GLUCOSAMINE-6-PHOSPHATE ISOMERASE"/>
    <property type="match status" value="1"/>
</dbReference>
<dbReference type="STRING" id="662367.SAMN05216167_111189"/>
<dbReference type="PANTHER" id="PTHR11280:SF5">
    <property type="entry name" value="GLUCOSAMINE-6-PHOSPHATE ISOMERASE"/>
    <property type="match status" value="1"/>
</dbReference>
<organism evidence="3 4">
    <name type="scientific">Spirosoma endophyticum</name>
    <dbReference type="NCBI Taxonomy" id="662367"/>
    <lineage>
        <taxon>Bacteria</taxon>
        <taxon>Pseudomonadati</taxon>
        <taxon>Bacteroidota</taxon>
        <taxon>Cytophagia</taxon>
        <taxon>Cytophagales</taxon>
        <taxon>Cytophagaceae</taxon>
        <taxon>Spirosoma</taxon>
    </lineage>
</organism>
<dbReference type="PROSITE" id="PS01161">
    <property type="entry name" value="GLC_GALNAC_ISOMERASE"/>
    <property type="match status" value="1"/>
</dbReference>
<dbReference type="GO" id="GO:0006043">
    <property type="term" value="P:glucosamine catabolic process"/>
    <property type="evidence" value="ECO:0007669"/>
    <property type="project" value="TreeGrafter"/>
</dbReference>
<sequence length="243" mass="26440">MTIHQFPDYSTLSKYTAEHIAAIINQKPDALLCLASGDTPVETFRQFVKLAQDERVDVSQCTFVGLDEWVGFGPEDVGSCSNYVFRDLFTPLNLRPDQIHVFDAKADDLAAECTRIDAVIDARGGLDLLLVGMGMNGHIALNEPGTSFTLGCHVSELAESTITVGQKYFEKETALSQGITLGLRHLSEAKEVILLVSGEKKASILHDALKGPVSEQVPASIMQTHANGQVWIDEDAGSFLTNF</sequence>
<dbReference type="GO" id="GO:0019262">
    <property type="term" value="P:N-acetylneuraminate catabolic process"/>
    <property type="evidence" value="ECO:0007669"/>
    <property type="project" value="TreeGrafter"/>
</dbReference>
<dbReference type="SUPFAM" id="SSF100950">
    <property type="entry name" value="NagB/RpiA/CoA transferase-like"/>
    <property type="match status" value="1"/>
</dbReference>
<dbReference type="InterPro" id="IPR018321">
    <property type="entry name" value="Glucosamine6P_isomerase_CS"/>
</dbReference>
<dbReference type="Proteomes" id="UP000198598">
    <property type="component" value="Unassembled WGS sequence"/>
</dbReference>
<name>A0A1I1YUE6_9BACT</name>
<dbReference type="Gene3D" id="3.40.50.1360">
    <property type="match status" value="1"/>
</dbReference>
<proteinExistence type="predicted"/>
<keyword evidence="1" id="KW-0378">Hydrolase</keyword>
<evidence type="ECO:0000259" key="2">
    <source>
        <dbReference type="Pfam" id="PF01182"/>
    </source>
</evidence>
<dbReference type="GO" id="GO:0016853">
    <property type="term" value="F:isomerase activity"/>
    <property type="evidence" value="ECO:0007669"/>
    <property type="project" value="UniProtKB-KW"/>
</dbReference>
<dbReference type="OrthoDB" id="9791139at2"/>
<feature type="domain" description="Glucosamine/galactosamine-6-phosphate isomerase" evidence="2">
    <location>
        <begin position="11"/>
        <end position="230"/>
    </location>
</feature>
<dbReference type="GO" id="GO:0005975">
    <property type="term" value="P:carbohydrate metabolic process"/>
    <property type="evidence" value="ECO:0007669"/>
    <property type="project" value="InterPro"/>
</dbReference>
<reference evidence="3 4" key="1">
    <citation type="submission" date="2016-10" db="EMBL/GenBank/DDBJ databases">
        <authorList>
            <person name="de Groot N.N."/>
        </authorList>
    </citation>
    <scope>NUCLEOTIDE SEQUENCE [LARGE SCALE GENOMIC DNA]</scope>
    <source>
        <strain evidence="3 4">DSM 26130</strain>
    </source>
</reference>
<evidence type="ECO:0000256" key="1">
    <source>
        <dbReference type="ARBA" id="ARBA00022801"/>
    </source>
</evidence>
<dbReference type="InterPro" id="IPR037171">
    <property type="entry name" value="NagB/RpiA_transferase-like"/>
</dbReference>
<dbReference type="EMBL" id="FOLQ01000011">
    <property type="protein sequence ID" value="SFE23205.1"/>
    <property type="molecule type" value="Genomic_DNA"/>
</dbReference>
<keyword evidence="3" id="KW-0413">Isomerase</keyword>